<dbReference type="InterPro" id="IPR036465">
    <property type="entry name" value="vWFA_dom_sf"/>
</dbReference>
<evidence type="ECO:0000259" key="4">
    <source>
        <dbReference type="PROSITE" id="PS50234"/>
    </source>
</evidence>
<keyword evidence="6" id="KW-1185">Reference proteome</keyword>
<feature type="chain" id="PRO_5046240578" evidence="3">
    <location>
        <begin position="27"/>
        <end position="633"/>
    </location>
</feature>
<comment type="caution">
    <text evidence="5">The sequence shown here is derived from an EMBL/GenBank/DDBJ whole genome shotgun (WGS) entry which is preliminary data.</text>
</comment>
<feature type="signal peptide" evidence="3">
    <location>
        <begin position="1"/>
        <end position="26"/>
    </location>
</feature>
<gene>
    <name evidence="5" type="ORF">ACFFQA_34980</name>
</gene>
<evidence type="ECO:0000256" key="2">
    <source>
        <dbReference type="SAM" id="Phobius"/>
    </source>
</evidence>
<evidence type="ECO:0000313" key="6">
    <source>
        <dbReference type="Proteomes" id="UP001589693"/>
    </source>
</evidence>
<feature type="region of interest" description="Disordered" evidence="1">
    <location>
        <begin position="563"/>
        <end position="591"/>
    </location>
</feature>
<keyword evidence="2" id="KW-0472">Membrane</keyword>
<dbReference type="RefSeq" id="WP_377861703.1">
    <property type="nucleotide sequence ID" value="NZ_JBHLZU010000033.1"/>
</dbReference>
<dbReference type="Pfam" id="PF13519">
    <property type="entry name" value="VWA_2"/>
    <property type="match status" value="1"/>
</dbReference>
<feature type="domain" description="VWFA" evidence="4">
    <location>
        <begin position="33"/>
        <end position="219"/>
    </location>
</feature>
<dbReference type="Gene3D" id="3.40.50.410">
    <property type="entry name" value="von Willebrand factor, type A domain"/>
    <property type="match status" value="1"/>
</dbReference>
<dbReference type="EMBL" id="JBHLZU010000033">
    <property type="protein sequence ID" value="MFB9909170.1"/>
    <property type="molecule type" value="Genomic_DNA"/>
</dbReference>
<dbReference type="PROSITE" id="PS50234">
    <property type="entry name" value="VWFA"/>
    <property type="match status" value="1"/>
</dbReference>
<dbReference type="SUPFAM" id="SSF53300">
    <property type="entry name" value="vWA-like"/>
    <property type="match status" value="1"/>
</dbReference>
<dbReference type="Proteomes" id="UP001589693">
    <property type="component" value="Unassembled WGS sequence"/>
</dbReference>
<evidence type="ECO:0000313" key="5">
    <source>
        <dbReference type="EMBL" id="MFB9909170.1"/>
    </source>
</evidence>
<sequence length="633" mass="65375">MRFTRLLAAAVTGVAALSLAAVPAAAHDQEYAPTMLVLDASGSMKQADPGGGTKMDAARTAMRTLITAAPDESKVGLTVYGTGTGSSDAEKAAGCQDVKVLRAADTIDKGGLTAAVDGVTPKGYTPIGTALRKAADSLPKSGPRSIVLVSDGEDTCAPPEPCEVAKELNQQGAKIVMHAVGFGVDAKARKQLTCIAQNTGGTYTDAPDGKSLERVLPRVTATALRNYKPSGTPITGTATYDTAPVAAPGQYLDTIGQKEKRYYAVDVPQGATAYFSGTLSFPRVRNDNPNGDTSSLNVRVYGADGADCHQFDFESVVNSSHGAALTVAKTWDGATKQKTGSVSGDKCKGGGRYYFALEWSGVANGMPERLPIELLAGVEPAVTDAGPPAATTMAAFTEPNGAKTPVTGGGSFNVAGTLGGSGSYTDTLQRGEFVFYRVKVDWGQGLAYRVHYAETGNRGLESLSNATTTLYTPFREELDHNFTSYTGSATVMPTGKPALATLPVRYNNRASEDTKARNQSVAGWYYIAVKLGPTRDGGSTNPVPIRLDVTLTGDAEPGPAYAFGSADAQRNGTFGEGGVPASGGTDQPAEVGTTATATNSAVSTSGWVVIAVAGGVVLLALVLGGVLLRRRRA</sequence>
<keyword evidence="2" id="KW-1133">Transmembrane helix</keyword>
<proteinExistence type="predicted"/>
<evidence type="ECO:0000256" key="3">
    <source>
        <dbReference type="SAM" id="SignalP"/>
    </source>
</evidence>
<dbReference type="InterPro" id="IPR002035">
    <property type="entry name" value="VWF_A"/>
</dbReference>
<keyword evidence="2" id="KW-0812">Transmembrane</keyword>
<feature type="transmembrane region" description="Helical" evidence="2">
    <location>
        <begin position="606"/>
        <end position="628"/>
    </location>
</feature>
<organism evidence="5 6">
    <name type="scientific">Allokutzneria oryzae</name>
    <dbReference type="NCBI Taxonomy" id="1378989"/>
    <lineage>
        <taxon>Bacteria</taxon>
        <taxon>Bacillati</taxon>
        <taxon>Actinomycetota</taxon>
        <taxon>Actinomycetes</taxon>
        <taxon>Pseudonocardiales</taxon>
        <taxon>Pseudonocardiaceae</taxon>
        <taxon>Allokutzneria</taxon>
    </lineage>
</organism>
<protein>
    <submittedName>
        <fullName evidence="5">VWA domain-containing protein</fullName>
    </submittedName>
</protein>
<keyword evidence="3" id="KW-0732">Signal</keyword>
<dbReference type="SMART" id="SM00327">
    <property type="entry name" value="VWA"/>
    <property type="match status" value="1"/>
</dbReference>
<reference evidence="5 6" key="1">
    <citation type="submission" date="2024-09" db="EMBL/GenBank/DDBJ databases">
        <authorList>
            <person name="Sun Q."/>
            <person name="Mori K."/>
        </authorList>
    </citation>
    <scope>NUCLEOTIDE SEQUENCE [LARGE SCALE GENOMIC DNA]</scope>
    <source>
        <strain evidence="5 6">TBRC 7907</strain>
    </source>
</reference>
<name>A0ABV6A7N8_9PSEU</name>
<evidence type="ECO:0000256" key="1">
    <source>
        <dbReference type="SAM" id="MobiDB-lite"/>
    </source>
</evidence>
<accession>A0ABV6A7N8</accession>